<proteinExistence type="predicted"/>
<evidence type="ECO:0000313" key="1">
    <source>
        <dbReference type="EMBL" id="GBG21601.1"/>
    </source>
</evidence>
<accession>A0A2R5G0J2</accession>
<evidence type="ECO:0000313" key="2">
    <source>
        <dbReference type="Proteomes" id="UP000245124"/>
    </source>
</evidence>
<dbReference type="Proteomes" id="UP000245124">
    <property type="component" value="Unassembled WGS sequence"/>
</dbReference>
<dbReference type="AlphaFoldDB" id="A0A2R5G0J2"/>
<gene>
    <name evidence="1" type="ORF">NIES4072_52880</name>
</gene>
<name>A0A2R5G0J2_NOSCO</name>
<protein>
    <submittedName>
        <fullName evidence="1">Uncharacterized protein</fullName>
    </submittedName>
</protein>
<keyword evidence="2" id="KW-1185">Reference proteome</keyword>
<organism evidence="1 2">
    <name type="scientific">Nostoc commune NIES-4072</name>
    <dbReference type="NCBI Taxonomy" id="2005467"/>
    <lineage>
        <taxon>Bacteria</taxon>
        <taxon>Bacillati</taxon>
        <taxon>Cyanobacteriota</taxon>
        <taxon>Cyanophyceae</taxon>
        <taxon>Nostocales</taxon>
        <taxon>Nostocaceae</taxon>
        <taxon>Nostoc</taxon>
    </lineage>
</organism>
<sequence>MNISTLHDIECAVSQLSPEELAAFRVWFAEFDAAVWDQQLEADVAAGRLDALAEKALQDLRAGHCTEL</sequence>
<comment type="caution">
    <text evidence="1">The sequence shown here is derived from an EMBL/GenBank/DDBJ whole genome shotgun (WGS) entry which is preliminary data.</text>
</comment>
<reference evidence="1 2" key="1">
    <citation type="submission" date="2017-06" db="EMBL/GenBank/DDBJ databases">
        <title>Genome sequencing of cyanobaciteial culture collection at National Institute for Environmental Studies (NIES).</title>
        <authorList>
            <person name="Hirose Y."/>
            <person name="Shimura Y."/>
            <person name="Fujisawa T."/>
            <person name="Nakamura Y."/>
            <person name="Kawachi M."/>
        </authorList>
    </citation>
    <scope>NUCLEOTIDE SEQUENCE [LARGE SCALE GENOMIC DNA]</scope>
    <source>
        <strain evidence="1 2">NIES-4072</strain>
    </source>
</reference>
<dbReference type="RefSeq" id="WP_199327014.1">
    <property type="nucleotide sequence ID" value="NZ_BDUD01000001.1"/>
</dbReference>
<dbReference type="EMBL" id="BDUD01000001">
    <property type="protein sequence ID" value="GBG21601.1"/>
    <property type="molecule type" value="Genomic_DNA"/>
</dbReference>